<evidence type="ECO:0000259" key="2">
    <source>
        <dbReference type="Pfam" id="PF07859"/>
    </source>
</evidence>
<dbReference type="InterPro" id="IPR050300">
    <property type="entry name" value="GDXG_lipolytic_enzyme"/>
</dbReference>
<dbReference type="GO" id="GO:0016787">
    <property type="term" value="F:hydrolase activity"/>
    <property type="evidence" value="ECO:0007669"/>
    <property type="project" value="UniProtKB-KW"/>
</dbReference>
<dbReference type="PANTHER" id="PTHR48081:SF33">
    <property type="entry name" value="KYNURENINE FORMAMIDASE"/>
    <property type="match status" value="1"/>
</dbReference>
<dbReference type="Proteomes" id="UP000029858">
    <property type="component" value="Unassembled WGS sequence"/>
</dbReference>
<reference evidence="3 4" key="1">
    <citation type="submission" date="2014-09" db="EMBL/GenBank/DDBJ databases">
        <authorList>
            <person name="McGinnis J.M."/>
            <person name="Wolfgang W.J."/>
        </authorList>
    </citation>
    <scope>NUCLEOTIDE SEQUENCE [LARGE SCALE GENOMIC DNA]</scope>
    <source>
        <strain evidence="3 4">5503</strain>
    </source>
</reference>
<keyword evidence="1" id="KW-0378">Hydrolase</keyword>
<gene>
    <name evidence="3" type="ORF">IX56_04565</name>
</gene>
<accession>A0A099GJQ5</accession>
<feature type="domain" description="Alpha/beta hydrolase fold-3" evidence="2">
    <location>
        <begin position="68"/>
        <end position="172"/>
    </location>
</feature>
<dbReference type="PANTHER" id="PTHR48081">
    <property type="entry name" value="AB HYDROLASE SUPERFAMILY PROTEIN C4A8.06C"/>
    <property type="match status" value="1"/>
</dbReference>
<dbReference type="InterPro" id="IPR029058">
    <property type="entry name" value="AB_hydrolase_fold"/>
</dbReference>
<reference evidence="3 4" key="2">
    <citation type="submission" date="2014-10" db="EMBL/GenBank/DDBJ databases">
        <title>Paracoccus sanguinis sp. nov., isolated from clinical specimens of New York State patients.</title>
        <authorList>
            <person name="Mingle L.A."/>
            <person name="Cole J.A."/>
            <person name="Lapierre P."/>
            <person name="Musser K.A."/>
        </authorList>
    </citation>
    <scope>NUCLEOTIDE SEQUENCE [LARGE SCALE GENOMIC DNA]</scope>
    <source>
        <strain evidence="3 4">5503</strain>
    </source>
</reference>
<dbReference type="RefSeq" id="WP_036707740.1">
    <property type="nucleotide sequence ID" value="NZ_JRKQ01000013.1"/>
</dbReference>
<name>A0A099GJQ5_9RHOB</name>
<dbReference type="EMBL" id="JRKQ01000013">
    <property type="protein sequence ID" value="KGJ23040.1"/>
    <property type="molecule type" value="Genomic_DNA"/>
</dbReference>
<comment type="caution">
    <text evidence="3">The sequence shown here is derived from an EMBL/GenBank/DDBJ whole genome shotgun (WGS) entry which is preliminary data.</text>
</comment>
<evidence type="ECO:0000313" key="3">
    <source>
        <dbReference type="EMBL" id="KGJ23040.1"/>
    </source>
</evidence>
<dbReference type="InterPro" id="IPR013094">
    <property type="entry name" value="AB_hydrolase_3"/>
</dbReference>
<proteinExistence type="predicted"/>
<dbReference type="Gene3D" id="3.40.50.1820">
    <property type="entry name" value="alpha/beta hydrolase"/>
    <property type="match status" value="1"/>
</dbReference>
<evidence type="ECO:0000256" key="1">
    <source>
        <dbReference type="ARBA" id="ARBA00022801"/>
    </source>
</evidence>
<sequence>MSERVEQITAQITDWDDAYANVAHIPGGEGFAPRWEGEAEAFRAAHPPEAVGRGELYLPASAPKGLAVFIHGGYWLRFGPRWFSHHAGGALARGWAVLLPGYPLAPEAGLRQMRDAVAAQIDAAAARVAGPISLSGHSAGGHLAARMICADSPLRSLGRVARCLPISGLFDLRPLQRTAMAGDLGLDDATAAAESPLFHAPAAHVDLHVWVGADERPVFVRQSCLIADAWAGMPRTTRLTVEPGRHHMDVIAGLTQADAPLTEALVGAL</sequence>
<dbReference type="AlphaFoldDB" id="A0A099GJQ5"/>
<evidence type="ECO:0000313" key="4">
    <source>
        <dbReference type="Proteomes" id="UP000029858"/>
    </source>
</evidence>
<dbReference type="Pfam" id="PF07859">
    <property type="entry name" value="Abhydrolase_3"/>
    <property type="match status" value="1"/>
</dbReference>
<protein>
    <recommendedName>
        <fullName evidence="2">Alpha/beta hydrolase fold-3 domain-containing protein</fullName>
    </recommendedName>
</protein>
<organism evidence="3 4">
    <name type="scientific">Paracoccus sanguinis</name>
    <dbReference type="NCBI Taxonomy" id="1545044"/>
    <lineage>
        <taxon>Bacteria</taxon>
        <taxon>Pseudomonadati</taxon>
        <taxon>Pseudomonadota</taxon>
        <taxon>Alphaproteobacteria</taxon>
        <taxon>Rhodobacterales</taxon>
        <taxon>Paracoccaceae</taxon>
        <taxon>Paracoccus</taxon>
    </lineage>
</organism>
<dbReference type="SUPFAM" id="SSF53474">
    <property type="entry name" value="alpha/beta-Hydrolases"/>
    <property type="match status" value="1"/>
</dbReference>